<dbReference type="InterPro" id="IPR018391">
    <property type="entry name" value="PQQ_b-propeller_rpt"/>
</dbReference>
<protein>
    <submittedName>
        <fullName evidence="3">Metallophosphoesterase</fullName>
    </submittedName>
</protein>
<dbReference type="InterPro" id="IPR011047">
    <property type="entry name" value="Quinoprotein_ADH-like_sf"/>
</dbReference>
<keyword evidence="4" id="KW-1185">Reference proteome</keyword>
<dbReference type="OrthoDB" id="9816081at2"/>
<name>A0A2T7BBW3_9BACT</name>
<dbReference type="InterPro" id="IPR029052">
    <property type="entry name" value="Metallo-depent_PP-like"/>
</dbReference>
<evidence type="ECO:0000313" key="4">
    <source>
        <dbReference type="Proteomes" id="UP000244450"/>
    </source>
</evidence>
<dbReference type="SUPFAM" id="SSF56300">
    <property type="entry name" value="Metallo-dependent phosphatases"/>
    <property type="match status" value="1"/>
</dbReference>
<dbReference type="Gene3D" id="2.130.10.10">
    <property type="entry name" value="YVTN repeat-like/Quinoprotein amine dehydrogenase"/>
    <property type="match status" value="2"/>
</dbReference>
<proteinExistence type="predicted"/>
<dbReference type="InterPro" id="IPR004843">
    <property type="entry name" value="Calcineurin-like_PHP"/>
</dbReference>
<dbReference type="Pfam" id="PF00149">
    <property type="entry name" value="Metallophos"/>
    <property type="match status" value="1"/>
</dbReference>
<dbReference type="PANTHER" id="PTHR34512">
    <property type="entry name" value="CELL SURFACE PROTEIN"/>
    <property type="match status" value="1"/>
</dbReference>
<dbReference type="EMBL" id="QCYK01000004">
    <property type="protein sequence ID" value="PUZ21871.1"/>
    <property type="molecule type" value="Genomic_DNA"/>
</dbReference>
<feature type="domain" description="Pyrrolo-quinoline quinone repeat" evidence="2">
    <location>
        <begin position="272"/>
        <end position="393"/>
    </location>
</feature>
<dbReference type="GO" id="GO:0016787">
    <property type="term" value="F:hydrolase activity"/>
    <property type="evidence" value="ECO:0007669"/>
    <property type="project" value="InterPro"/>
</dbReference>
<dbReference type="PANTHER" id="PTHR34512:SF30">
    <property type="entry name" value="OUTER MEMBRANE PROTEIN ASSEMBLY FACTOR BAMB"/>
    <property type="match status" value="1"/>
</dbReference>
<dbReference type="Pfam" id="PF13360">
    <property type="entry name" value="PQQ_2"/>
    <property type="match status" value="2"/>
</dbReference>
<evidence type="ECO:0000259" key="1">
    <source>
        <dbReference type="Pfam" id="PF00149"/>
    </source>
</evidence>
<sequence>MSMAAAAQDTAFRFVMLSDTHIGNETGAEDLERSIRDINAQPGIAFVMISGDITEFGADKEIMLAKSIFDQLKVPWYIIPGNHDSNWSESGCNTFKKVFGSETFAMEYHGILFLGTGCGPSMRMGPGQIPREHIVWLDQQLKAHPDKNQPIIFVNHYPQDSTLNNWYETLDRFRGRNLKAVICGHGHANHHLDFEGAPGIMCRSNLRAGKAVGGYNIVSVMGDSLIFNERTPEVGTLPAWNRVGIAHTNWLQHPPRPDYHLNDTFRNVQEKWLVQEDGDLGGGVTLAGNQVLYANTNGYVKSVSLESGKPRWEYKTGGKIYATPLVTGSHVIVPGTDQDIYSFNAANGRVQWHFTTGKAIVSSAAQSGDLSIVAGSDGHCRALETATGKLRWDFDSVRGFVEMKPLLYNGLVMFGSWGNDFYALDAATGQPRWTWNSGATNRMFSPANCAPVATGGKVFIVAPDRYMTCLDAATGTQLWRLKDTANWVRESMGLSEDSSKVYVKTMQGRIMAIDTHAPERRILWTSPVMLGYEICPSALREYKGVLYVPTQSGVVYALSAKDGSLRWKHKFSNCAVNNIVPVNEHRVLAGAADGRIVCLEIK</sequence>
<dbReference type="AlphaFoldDB" id="A0A2T7BBW3"/>
<evidence type="ECO:0000259" key="2">
    <source>
        <dbReference type="Pfam" id="PF13360"/>
    </source>
</evidence>
<accession>A0A2T7BBW3</accession>
<dbReference type="InterPro" id="IPR002372">
    <property type="entry name" value="PQQ_rpt_dom"/>
</dbReference>
<feature type="domain" description="Pyrrolo-quinoline quinone repeat" evidence="2">
    <location>
        <begin position="543"/>
        <end position="600"/>
    </location>
</feature>
<dbReference type="SUPFAM" id="SSF50998">
    <property type="entry name" value="Quinoprotein alcohol dehydrogenase-like"/>
    <property type="match status" value="1"/>
</dbReference>
<dbReference type="InterPro" id="IPR015943">
    <property type="entry name" value="WD40/YVTN_repeat-like_dom_sf"/>
</dbReference>
<dbReference type="SMART" id="SM00564">
    <property type="entry name" value="PQQ"/>
    <property type="match status" value="7"/>
</dbReference>
<organism evidence="3 4">
    <name type="scientific">Chitinophaga parva</name>
    <dbReference type="NCBI Taxonomy" id="2169414"/>
    <lineage>
        <taxon>Bacteria</taxon>
        <taxon>Pseudomonadati</taxon>
        <taxon>Bacteroidota</taxon>
        <taxon>Chitinophagia</taxon>
        <taxon>Chitinophagales</taxon>
        <taxon>Chitinophagaceae</taxon>
        <taxon>Chitinophaga</taxon>
    </lineage>
</organism>
<evidence type="ECO:0000313" key="3">
    <source>
        <dbReference type="EMBL" id="PUZ21871.1"/>
    </source>
</evidence>
<dbReference type="Gene3D" id="3.60.21.10">
    <property type="match status" value="1"/>
</dbReference>
<gene>
    <name evidence="3" type="ORF">DCC81_24295</name>
</gene>
<comment type="caution">
    <text evidence="3">The sequence shown here is derived from an EMBL/GenBank/DDBJ whole genome shotgun (WGS) entry which is preliminary data.</text>
</comment>
<feature type="domain" description="Calcineurin-like phosphoesterase" evidence="1">
    <location>
        <begin position="12"/>
        <end position="188"/>
    </location>
</feature>
<reference evidence="3 4" key="1">
    <citation type="submission" date="2018-04" db="EMBL/GenBank/DDBJ databases">
        <title>Chitinophaga fuyangensis sp. nov., isolated from soil in a chemical factory.</title>
        <authorList>
            <person name="Chen K."/>
        </authorList>
    </citation>
    <scope>NUCLEOTIDE SEQUENCE [LARGE SCALE GENOMIC DNA]</scope>
    <source>
        <strain evidence="3 4">LY-1</strain>
    </source>
</reference>
<dbReference type="Proteomes" id="UP000244450">
    <property type="component" value="Unassembled WGS sequence"/>
</dbReference>